<protein>
    <recommendedName>
        <fullName evidence="1">Transposase Synechocystis PCC 6803 domain-containing protein</fullName>
    </recommendedName>
</protein>
<reference evidence="3" key="1">
    <citation type="submission" date="2016-12" db="EMBL/GenBank/DDBJ databases">
        <title>Complete Genome Sequence of Beggiatoa leptomitiformis D-401.</title>
        <authorList>
            <person name="Fomenkov A."/>
            <person name="Vincze T."/>
            <person name="Grabovich M."/>
            <person name="Anton B.P."/>
            <person name="Dubinina G."/>
            <person name="Orlova M."/>
            <person name="Belousova E."/>
            <person name="Roberts R.J."/>
        </authorList>
    </citation>
    <scope>NUCLEOTIDE SEQUENCE [LARGE SCALE GENOMIC DNA]</scope>
    <source>
        <strain evidence="3">D-401</strain>
    </source>
</reference>
<evidence type="ECO:0000313" key="2">
    <source>
        <dbReference type="EMBL" id="AUI67341.2"/>
    </source>
</evidence>
<organism evidence="2 3">
    <name type="scientific">Beggiatoa leptomitoformis</name>
    <dbReference type="NCBI Taxonomy" id="288004"/>
    <lineage>
        <taxon>Bacteria</taxon>
        <taxon>Pseudomonadati</taxon>
        <taxon>Pseudomonadota</taxon>
        <taxon>Gammaproteobacteria</taxon>
        <taxon>Thiotrichales</taxon>
        <taxon>Thiotrichaceae</taxon>
        <taxon>Beggiatoa</taxon>
    </lineage>
</organism>
<keyword evidence="3" id="KW-1185">Reference proteome</keyword>
<name>A0A2N9YA51_9GAMM</name>
<feature type="domain" description="Transposase Synechocystis PCC 6803" evidence="1">
    <location>
        <begin position="4"/>
        <end position="58"/>
    </location>
</feature>
<dbReference type="InterPro" id="IPR002622">
    <property type="entry name" value="Transposase_14"/>
</dbReference>
<dbReference type="Proteomes" id="UP000234271">
    <property type="component" value="Chromosome"/>
</dbReference>
<dbReference type="EMBL" id="CP018889">
    <property type="protein sequence ID" value="AUI67341.2"/>
    <property type="molecule type" value="Genomic_DNA"/>
</dbReference>
<sequence length="101" mass="11330">MGSNRPCKIDSEALRQDVELYPDVYHYERAARFGMTEGGIRHVLKRLGISRKKTLKHPKANPEASLPRQNDFLSANLVGVHIIGMLKDALMSSGLCSNFVY</sequence>
<dbReference type="AlphaFoldDB" id="A0A2N9YA51"/>
<gene>
    <name evidence="2" type="ORF">BLE401_00605</name>
</gene>
<dbReference type="Pfam" id="PF01710">
    <property type="entry name" value="HTH_Tnp_IS630"/>
    <property type="match status" value="1"/>
</dbReference>
<proteinExistence type="predicted"/>
<evidence type="ECO:0000259" key="1">
    <source>
        <dbReference type="Pfam" id="PF01710"/>
    </source>
</evidence>
<dbReference type="OrthoDB" id="6658576at2"/>
<evidence type="ECO:0000313" key="3">
    <source>
        <dbReference type="Proteomes" id="UP000234271"/>
    </source>
</evidence>
<accession>A0A2N9YA51</accession>